<feature type="transmembrane region" description="Helical" evidence="1">
    <location>
        <begin position="12"/>
        <end position="32"/>
    </location>
</feature>
<keyword evidence="1" id="KW-0812">Transmembrane</keyword>
<keyword evidence="1" id="KW-0472">Membrane</keyword>
<evidence type="ECO:0000313" key="2">
    <source>
        <dbReference type="EMBL" id="MDH0565627.1"/>
    </source>
</evidence>
<dbReference type="AlphaFoldDB" id="A0AA42LGF3"/>
<dbReference type="Proteomes" id="UP001159329">
    <property type="component" value="Unassembled WGS sequence"/>
</dbReference>
<sequence>MKNDPILSKAKFRLLLSASLLCIGLSTILDAYDQRSIAVAELLATEPQNWEILLSGLAAIIAVIMLAGLFFFKPWARTLYLYSYFPFLLLYLLPGFSWTFISGLGAIFYEMGNIFATLIWGILLLPSLYQSLFCTPKQ</sequence>
<evidence type="ECO:0000313" key="3">
    <source>
        <dbReference type="Proteomes" id="UP001159329"/>
    </source>
</evidence>
<comment type="caution">
    <text evidence="2">The sequence shown here is derived from an EMBL/GenBank/DDBJ whole genome shotgun (WGS) entry which is preliminary data.</text>
</comment>
<name>A0AA42LGF3_9GAMM</name>
<dbReference type="RefSeq" id="WP_279696962.1">
    <property type="nucleotide sequence ID" value="NZ_JAOEEO010000011.1"/>
</dbReference>
<proteinExistence type="predicted"/>
<dbReference type="EMBL" id="JAOEEO010000011">
    <property type="protein sequence ID" value="MDH0565627.1"/>
    <property type="molecule type" value="Genomic_DNA"/>
</dbReference>
<keyword evidence="1" id="KW-1133">Transmembrane helix</keyword>
<feature type="transmembrane region" description="Helical" evidence="1">
    <location>
        <begin position="107"/>
        <end position="129"/>
    </location>
</feature>
<gene>
    <name evidence="2" type="ORF">N7644_18335</name>
</gene>
<reference evidence="2" key="1">
    <citation type="submission" date="2022-09" db="EMBL/GenBank/DDBJ databases">
        <title>Intensive care unit water sources are persistently colonized with multi-drug resistant bacteria and are the site of extensive horizontal gene transfer of antibiotic resistance genes.</title>
        <authorList>
            <person name="Diorio-Toth L."/>
        </authorList>
    </citation>
    <scope>NUCLEOTIDE SEQUENCE</scope>
    <source>
        <strain evidence="2">GD04005</strain>
    </source>
</reference>
<organism evidence="2 3">
    <name type="scientific">Acinetobacter courvalinii</name>
    <dbReference type="NCBI Taxonomy" id="280147"/>
    <lineage>
        <taxon>Bacteria</taxon>
        <taxon>Pseudomonadati</taxon>
        <taxon>Pseudomonadota</taxon>
        <taxon>Gammaproteobacteria</taxon>
        <taxon>Moraxellales</taxon>
        <taxon>Moraxellaceae</taxon>
        <taxon>Acinetobacter</taxon>
    </lineage>
</organism>
<feature type="transmembrane region" description="Helical" evidence="1">
    <location>
        <begin position="79"/>
        <end position="101"/>
    </location>
</feature>
<feature type="transmembrane region" description="Helical" evidence="1">
    <location>
        <begin position="52"/>
        <end position="72"/>
    </location>
</feature>
<accession>A0AA42LGF3</accession>
<evidence type="ECO:0000256" key="1">
    <source>
        <dbReference type="SAM" id="Phobius"/>
    </source>
</evidence>
<protein>
    <submittedName>
        <fullName evidence="2">Uncharacterized protein</fullName>
    </submittedName>
</protein>